<dbReference type="Pfam" id="PF07883">
    <property type="entry name" value="Cupin_2"/>
    <property type="match status" value="1"/>
</dbReference>
<evidence type="ECO:0000259" key="2">
    <source>
        <dbReference type="Pfam" id="PF07883"/>
    </source>
</evidence>
<dbReference type="PANTHER" id="PTHR36440:SF1">
    <property type="entry name" value="PUTATIVE (AFU_ORTHOLOGUE AFUA_8G07350)-RELATED"/>
    <property type="match status" value="1"/>
</dbReference>
<dbReference type="InterPro" id="IPR014710">
    <property type="entry name" value="RmlC-like_jellyroll"/>
</dbReference>
<evidence type="ECO:0000313" key="4">
    <source>
        <dbReference type="Proteomes" id="UP000253383"/>
    </source>
</evidence>
<dbReference type="InterPro" id="IPR013096">
    <property type="entry name" value="Cupin_2"/>
</dbReference>
<accession>A0A368JXJ1</accession>
<keyword evidence="1" id="KW-1133">Transmembrane helix</keyword>
<keyword evidence="1" id="KW-0472">Membrane</keyword>
<protein>
    <submittedName>
        <fullName evidence="3">Cupin domain-containing protein</fullName>
    </submittedName>
</protein>
<organism evidence="3 4">
    <name type="scientific">Larkinella punicea</name>
    <dbReference type="NCBI Taxonomy" id="2315727"/>
    <lineage>
        <taxon>Bacteria</taxon>
        <taxon>Pseudomonadati</taxon>
        <taxon>Bacteroidota</taxon>
        <taxon>Cytophagia</taxon>
        <taxon>Cytophagales</taxon>
        <taxon>Spirosomataceae</taxon>
        <taxon>Larkinella</taxon>
    </lineage>
</organism>
<dbReference type="InterPro" id="IPR011051">
    <property type="entry name" value="RmlC_Cupin_sf"/>
</dbReference>
<dbReference type="SUPFAM" id="SSF51182">
    <property type="entry name" value="RmlC-like cupins"/>
    <property type="match status" value="1"/>
</dbReference>
<comment type="caution">
    <text evidence="3">The sequence shown here is derived from an EMBL/GenBank/DDBJ whole genome shotgun (WGS) entry which is preliminary data.</text>
</comment>
<feature type="domain" description="Cupin type-2" evidence="2">
    <location>
        <begin position="35"/>
        <end position="100"/>
    </location>
</feature>
<sequence length="183" mass="20666">MAHKGKEIRNPKTGQIIQFVQTQADTNGQLLELITTYEAHSKEPMAHYHPHQDEYFEVLQGALTIRLGGNLQTLQPGDKIHIRKNIVHSMWNATDDKTVVAWKTIPAMDTEYLLELNTGLATDGKTNADGVPGLLQVALMMNHFDHVFRLAKPPFAVQKIVFGLLTPFALLLGYRPFYRKYLG</sequence>
<keyword evidence="1" id="KW-0812">Transmembrane</keyword>
<dbReference type="OrthoDB" id="72027at2"/>
<dbReference type="Proteomes" id="UP000253383">
    <property type="component" value="Unassembled WGS sequence"/>
</dbReference>
<evidence type="ECO:0000256" key="1">
    <source>
        <dbReference type="SAM" id="Phobius"/>
    </source>
</evidence>
<evidence type="ECO:0000313" key="3">
    <source>
        <dbReference type="EMBL" id="RCR70931.1"/>
    </source>
</evidence>
<dbReference type="Gene3D" id="2.60.120.10">
    <property type="entry name" value="Jelly Rolls"/>
    <property type="match status" value="1"/>
</dbReference>
<feature type="transmembrane region" description="Helical" evidence="1">
    <location>
        <begin position="160"/>
        <end position="178"/>
    </location>
</feature>
<keyword evidence="4" id="KW-1185">Reference proteome</keyword>
<name>A0A368JXJ1_9BACT</name>
<dbReference type="InterPro" id="IPR053146">
    <property type="entry name" value="QDO-like"/>
</dbReference>
<gene>
    <name evidence="3" type="ORF">DUE52_04925</name>
</gene>
<dbReference type="AlphaFoldDB" id="A0A368JXJ1"/>
<reference evidence="3 4" key="1">
    <citation type="submission" date="2018-07" db="EMBL/GenBank/DDBJ databases">
        <title>Genome analysis of Larkinella rosea.</title>
        <authorList>
            <person name="Zhou Z."/>
            <person name="Wang G."/>
        </authorList>
    </citation>
    <scope>NUCLEOTIDE SEQUENCE [LARGE SCALE GENOMIC DNA]</scope>
    <source>
        <strain evidence="4">zzj9</strain>
    </source>
</reference>
<dbReference type="EMBL" id="QOWE01000003">
    <property type="protein sequence ID" value="RCR70931.1"/>
    <property type="molecule type" value="Genomic_DNA"/>
</dbReference>
<dbReference type="PANTHER" id="PTHR36440">
    <property type="entry name" value="PUTATIVE (AFU_ORTHOLOGUE AFUA_8G07350)-RELATED"/>
    <property type="match status" value="1"/>
</dbReference>
<dbReference type="RefSeq" id="WP_114404845.1">
    <property type="nucleotide sequence ID" value="NZ_QOWE01000003.1"/>
</dbReference>
<proteinExistence type="predicted"/>